<keyword evidence="4" id="KW-0812">Transmembrane</keyword>
<dbReference type="OrthoDB" id="540004at2759"/>
<protein>
    <submittedName>
        <fullName evidence="6">Uncharacterized protein</fullName>
    </submittedName>
</protein>
<keyword evidence="5" id="KW-0732">Signal</keyword>
<feature type="region of interest" description="Disordered" evidence="3">
    <location>
        <begin position="566"/>
        <end position="620"/>
    </location>
</feature>
<comment type="caution">
    <text evidence="6">The sequence shown here is derived from an EMBL/GenBank/DDBJ whole genome shotgun (WGS) entry which is preliminary data.</text>
</comment>
<feature type="chain" id="PRO_5002482748" evidence="5">
    <location>
        <begin position="24"/>
        <end position="620"/>
    </location>
</feature>
<organism evidence="6 7">
    <name type="scientific">Thielaviopsis punctulata</name>
    <dbReference type="NCBI Taxonomy" id="72032"/>
    <lineage>
        <taxon>Eukaryota</taxon>
        <taxon>Fungi</taxon>
        <taxon>Dikarya</taxon>
        <taxon>Ascomycota</taxon>
        <taxon>Pezizomycotina</taxon>
        <taxon>Sordariomycetes</taxon>
        <taxon>Hypocreomycetidae</taxon>
        <taxon>Microascales</taxon>
        <taxon>Ceratocystidaceae</taxon>
        <taxon>Thielaviopsis</taxon>
    </lineage>
</organism>
<evidence type="ECO:0000313" key="7">
    <source>
        <dbReference type="Proteomes" id="UP000033483"/>
    </source>
</evidence>
<evidence type="ECO:0000313" key="6">
    <source>
        <dbReference type="EMBL" id="KKA28696.1"/>
    </source>
</evidence>
<evidence type="ECO:0000256" key="3">
    <source>
        <dbReference type="SAM" id="MobiDB-lite"/>
    </source>
</evidence>
<dbReference type="AlphaFoldDB" id="A0A0F4ZF10"/>
<dbReference type="GO" id="GO:0019760">
    <property type="term" value="P:glucosinolate metabolic process"/>
    <property type="evidence" value="ECO:0007669"/>
    <property type="project" value="UniProtKB-ARBA"/>
</dbReference>
<dbReference type="EMBL" id="LAEV01001195">
    <property type="protein sequence ID" value="KKA28696.1"/>
    <property type="molecule type" value="Genomic_DNA"/>
</dbReference>
<name>A0A0F4ZF10_9PEZI</name>
<dbReference type="CDD" id="cd12087">
    <property type="entry name" value="TM_EGFR-like"/>
    <property type="match status" value="1"/>
</dbReference>
<reference evidence="6 7" key="1">
    <citation type="submission" date="2015-03" db="EMBL/GenBank/DDBJ databases">
        <authorList>
            <person name="Radwan O."/>
            <person name="Al-Naeli F.A."/>
            <person name="Rendon G.A."/>
            <person name="Fields C."/>
        </authorList>
    </citation>
    <scope>NUCLEOTIDE SEQUENCE [LARGE SCALE GENOMIC DNA]</scope>
    <source>
        <strain evidence="6">CR-DP1</strain>
    </source>
</reference>
<evidence type="ECO:0000256" key="2">
    <source>
        <dbReference type="ARBA" id="ARBA00023004"/>
    </source>
</evidence>
<gene>
    <name evidence="6" type="ORF">TD95_003438</name>
</gene>
<proteinExistence type="predicted"/>
<keyword evidence="7" id="KW-1185">Reference proteome</keyword>
<keyword evidence="4" id="KW-1133">Transmembrane helix</keyword>
<dbReference type="PANTHER" id="PTHR47435:SF4">
    <property type="entry name" value="KELCH REPEAT PROTEIN (AFU_ORTHOLOGUE AFUA_5G12780)"/>
    <property type="match status" value="1"/>
</dbReference>
<sequence>MISTRSPASYILALLVAAGPSLQDYNPVTNFCRRWGHRTAVVNNVLYTDGGMVNYISGSTMSANMTNAFFLNQPLDHVNSLGMPPLYNNITKPGSAPSTYGGALWGDDVNNVIYFYGGEYTNTNPPNSASLWQYDITHSNWSTVSYQQTFPVNGLAHGGSVSPPGYGYGYYYGGWLRNTTSGSWTSPLGIASPNLLIYNMDEQSWQNSSQPDDGRPRAEGSMVFLPMSDRGMLVYIGGVIDLGNGSTTAQPMNKIMLYDIANPRWYTQTASGDIPGNRRLFCAGAAWAKDRSSYNIYIYGGMDVHEGWGYDDLYILSIPSFRWIQMGEQGQYYKNQATCNMVTNNAQMLVIGGSRPNSSVSDCDSPNVWGNHNLDTGEQNTDHASWLAYTPTKTTYVVPTDVINVIGGSSLGVATLTTPSGGFDNADLAIFMTRVAVSPTRTPSSTLGPISSPSHGLSKGTIAGIAIGAVAGLLFIGGISFLLIRRRYLKQREQLPALIQTAPPPGGPLSPTSPMSMHMPHSQYSGFLLGPMAPPSEVHVPTPPPVELPTAESNSYNLETAAAGHFQTASPTPTNGSATVTMDSASPVTGEDKRLMSGYGPRSPVTPESPVYARAGPSTR</sequence>
<feature type="transmembrane region" description="Helical" evidence="4">
    <location>
        <begin position="462"/>
        <end position="484"/>
    </location>
</feature>
<keyword evidence="4" id="KW-0472">Membrane</keyword>
<accession>A0A0F4ZF10</accession>
<feature type="compositionally biased region" description="Polar residues" evidence="3">
    <location>
        <begin position="567"/>
        <end position="587"/>
    </location>
</feature>
<evidence type="ECO:0000256" key="4">
    <source>
        <dbReference type="SAM" id="Phobius"/>
    </source>
</evidence>
<evidence type="ECO:0000256" key="5">
    <source>
        <dbReference type="SAM" id="SignalP"/>
    </source>
</evidence>
<evidence type="ECO:0000256" key="1">
    <source>
        <dbReference type="ARBA" id="ARBA00022737"/>
    </source>
</evidence>
<dbReference type="Proteomes" id="UP000033483">
    <property type="component" value="Unassembled WGS sequence"/>
</dbReference>
<dbReference type="SUPFAM" id="SSF117281">
    <property type="entry name" value="Kelch motif"/>
    <property type="match status" value="1"/>
</dbReference>
<keyword evidence="2" id="KW-0408">Iron</keyword>
<dbReference type="PANTHER" id="PTHR47435">
    <property type="entry name" value="KELCH REPEAT PROTEIN (AFU_ORTHOLOGUE AFUA_5G12780)"/>
    <property type="match status" value="1"/>
</dbReference>
<dbReference type="Gene3D" id="2.120.10.80">
    <property type="entry name" value="Kelch-type beta propeller"/>
    <property type="match status" value="2"/>
</dbReference>
<dbReference type="InterPro" id="IPR015915">
    <property type="entry name" value="Kelch-typ_b-propeller"/>
</dbReference>
<feature type="signal peptide" evidence="5">
    <location>
        <begin position="1"/>
        <end position="23"/>
    </location>
</feature>
<keyword evidence="1" id="KW-0677">Repeat</keyword>